<dbReference type="InterPro" id="IPR013783">
    <property type="entry name" value="Ig-like_fold"/>
</dbReference>
<dbReference type="SUPFAM" id="SSF49417">
    <property type="entry name" value="p53-like transcription factors"/>
    <property type="match status" value="1"/>
</dbReference>
<dbReference type="PROSITE" id="PS01204">
    <property type="entry name" value="REL_1"/>
    <property type="match status" value="1"/>
</dbReference>
<accession>A0A812E210</accession>
<comment type="caution">
    <text evidence="2">The sequence shown here is derived from an EMBL/GenBank/DDBJ whole genome shotgun (WGS) entry which is preliminary data.</text>
</comment>
<dbReference type="OrthoDB" id="10254686at2759"/>
<dbReference type="InterPro" id="IPR037059">
    <property type="entry name" value="RHD_DNA_bind_dom_sf"/>
</dbReference>
<dbReference type="InterPro" id="IPR008967">
    <property type="entry name" value="p53-like_TF_DNA-bd_sf"/>
</dbReference>
<dbReference type="PROSITE" id="PS50254">
    <property type="entry name" value="REL_2"/>
    <property type="match status" value="1"/>
</dbReference>
<dbReference type="SUPFAM" id="SSF81296">
    <property type="entry name" value="E set domains"/>
    <property type="match status" value="1"/>
</dbReference>
<dbReference type="Gene3D" id="2.60.40.10">
    <property type="entry name" value="Immunoglobulins"/>
    <property type="match status" value="1"/>
</dbReference>
<keyword evidence="3" id="KW-1185">Reference proteome</keyword>
<dbReference type="AlphaFoldDB" id="A0A812E210"/>
<dbReference type="Pfam" id="PF16179">
    <property type="entry name" value="RHD_dimer"/>
    <property type="match status" value="1"/>
</dbReference>
<dbReference type="Gene3D" id="2.60.40.340">
    <property type="entry name" value="Rel homology domain (RHD), DNA-binding domain"/>
    <property type="match status" value="1"/>
</dbReference>
<dbReference type="InterPro" id="IPR030492">
    <property type="entry name" value="RHD_CS"/>
</dbReference>
<reference evidence="2" key="1">
    <citation type="submission" date="2021-01" db="EMBL/GenBank/DDBJ databases">
        <authorList>
            <person name="Li R."/>
            <person name="Bekaert M."/>
        </authorList>
    </citation>
    <scope>NUCLEOTIDE SEQUENCE</scope>
    <source>
        <strain evidence="2">Farmed</strain>
    </source>
</reference>
<evidence type="ECO:0000313" key="3">
    <source>
        <dbReference type="Proteomes" id="UP000597762"/>
    </source>
</evidence>
<evidence type="ECO:0000313" key="2">
    <source>
        <dbReference type="EMBL" id="CAE1313443.1"/>
    </source>
</evidence>
<dbReference type="PRINTS" id="PR00057">
    <property type="entry name" value="NFKBTNSCPFCT"/>
</dbReference>
<dbReference type="Proteomes" id="UP000597762">
    <property type="component" value="Unassembled WGS sequence"/>
</dbReference>
<dbReference type="PANTHER" id="PTHR24169">
    <property type="entry name" value="NUCLEAR FACTOR NF-KAPPA-B PROTEIN"/>
    <property type="match status" value="1"/>
</dbReference>
<dbReference type="InterPro" id="IPR011539">
    <property type="entry name" value="RHD_DNA_bind_dom"/>
</dbReference>
<organism evidence="2 3">
    <name type="scientific">Acanthosepion pharaonis</name>
    <name type="common">Pharaoh cuttlefish</name>
    <name type="synonym">Sepia pharaonis</name>
    <dbReference type="NCBI Taxonomy" id="158019"/>
    <lineage>
        <taxon>Eukaryota</taxon>
        <taxon>Metazoa</taxon>
        <taxon>Spiralia</taxon>
        <taxon>Lophotrochozoa</taxon>
        <taxon>Mollusca</taxon>
        <taxon>Cephalopoda</taxon>
        <taxon>Coleoidea</taxon>
        <taxon>Decapodiformes</taxon>
        <taxon>Sepiida</taxon>
        <taxon>Sepiina</taxon>
        <taxon>Sepiidae</taxon>
        <taxon>Acanthosepion</taxon>
    </lineage>
</organism>
<dbReference type="Pfam" id="PF00554">
    <property type="entry name" value="RHD_DNA_bind"/>
    <property type="match status" value="1"/>
</dbReference>
<feature type="domain" description="RHD" evidence="1">
    <location>
        <begin position="121"/>
        <end position="320"/>
    </location>
</feature>
<dbReference type="EMBL" id="CAHIKZ030004644">
    <property type="protein sequence ID" value="CAE1313443.1"/>
    <property type="molecule type" value="Genomic_DNA"/>
</dbReference>
<sequence length="413" mass="45736">MSMVVASKVRGVNLTYGRGKVPFDKASDESSLAAAVTCFVRRQASVSGASDVTLLPPPLNGIPFDFPVLNLYTPIGSKWQLFFDYAGDEHITAAIDSLTNIYPPDVNMAINMNGPDIDKPHSKALLTIIEQPQSRGFRFRYKCEGPSHGGLQGVKSEKGKKSYPTVQIMNYEGPARILVSLVTDDSIPKTHAHELVGKSCNKGICLMDVKEAKNPICQFQNIGVMHVTKRKVADVLKERILESMLLNKRICSGNVNDENIQLNDTEKKTAKEQADTQAKSMHLNVVRLCFQAYLQDKNGNLTIMLPSVISNPIYDSKSPGAAALKICRMDKCGGCCTGNEEVFLLCEKVQKDDIRVVFIEVDHDQKVIWKKEANFGPTDVHKQNKHICFLCIANPDEDGIEKKKRRKGVAPDN</sequence>
<proteinExistence type="predicted"/>
<gene>
    <name evidence="2" type="ORF">SPHA_64592</name>
</gene>
<name>A0A812E210_ACAPH</name>
<dbReference type="InterPro" id="IPR000451">
    <property type="entry name" value="NFkB/Dor"/>
</dbReference>
<evidence type="ECO:0000259" key="1">
    <source>
        <dbReference type="PROSITE" id="PS50254"/>
    </source>
</evidence>
<dbReference type="InterPro" id="IPR014756">
    <property type="entry name" value="Ig_E-set"/>
</dbReference>
<dbReference type="PANTHER" id="PTHR24169:SF28">
    <property type="entry name" value="NUCLEAR FACTOR NF-KAPPA-B P110 SUBUNIT"/>
    <property type="match status" value="1"/>
</dbReference>
<dbReference type="GO" id="GO:0000981">
    <property type="term" value="F:DNA-binding transcription factor activity, RNA polymerase II-specific"/>
    <property type="evidence" value="ECO:0007669"/>
    <property type="project" value="TreeGrafter"/>
</dbReference>
<protein>
    <submittedName>
        <fullName evidence="2">NFKB1</fullName>
    </submittedName>
</protein>
<dbReference type="GO" id="GO:0000978">
    <property type="term" value="F:RNA polymerase II cis-regulatory region sequence-specific DNA binding"/>
    <property type="evidence" value="ECO:0007669"/>
    <property type="project" value="TreeGrafter"/>
</dbReference>
<dbReference type="GO" id="GO:0005737">
    <property type="term" value="C:cytoplasm"/>
    <property type="evidence" value="ECO:0007669"/>
    <property type="project" value="InterPro"/>
</dbReference>
<dbReference type="InterPro" id="IPR032397">
    <property type="entry name" value="RHD_dimer"/>
</dbReference>